<dbReference type="Proteomes" id="UP001164539">
    <property type="component" value="Chromosome 12"/>
</dbReference>
<gene>
    <name evidence="1" type="ORF">OWV82_021895</name>
</gene>
<organism evidence="1 2">
    <name type="scientific">Melia azedarach</name>
    <name type="common">Chinaberry tree</name>
    <dbReference type="NCBI Taxonomy" id="155640"/>
    <lineage>
        <taxon>Eukaryota</taxon>
        <taxon>Viridiplantae</taxon>
        <taxon>Streptophyta</taxon>
        <taxon>Embryophyta</taxon>
        <taxon>Tracheophyta</taxon>
        <taxon>Spermatophyta</taxon>
        <taxon>Magnoliopsida</taxon>
        <taxon>eudicotyledons</taxon>
        <taxon>Gunneridae</taxon>
        <taxon>Pentapetalae</taxon>
        <taxon>rosids</taxon>
        <taxon>malvids</taxon>
        <taxon>Sapindales</taxon>
        <taxon>Meliaceae</taxon>
        <taxon>Melia</taxon>
    </lineage>
</organism>
<reference evidence="1 2" key="1">
    <citation type="journal article" date="2023" name="Science">
        <title>Complex scaffold remodeling in plant triterpene biosynthesis.</title>
        <authorList>
            <person name="De La Pena R."/>
            <person name="Hodgson H."/>
            <person name="Liu J.C."/>
            <person name="Stephenson M.J."/>
            <person name="Martin A.C."/>
            <person name="Owen C."/>
            <person name="Harkess A."/>
            <person name="Leebens-Mack J."/>
            <person name="Jimenez L.E."/>
            <person name="Osbourn A."/>
            <person name="Sattely E.S."/>
        </authorList>
    </citation>
    <scope>NUCLEOTIDE SEQUENCE [LARGE SCALE GENOMIC DNA]</scope>
    <source>
        <strain evidence="2">cv. JPN11</strain>
        <tissue evidence="1">Leaf</tissue>
    </source>
</reference>
<keyword evidence="2" id="KW-1185">Reference proteome</keyword>
<dbReference type="EMBL" id="CM051405">
    <property type="protein sequence ID" value="KAJ4705069.1"/>
    <property type="molecule type" value="Genomic_DNA"/>
</dbReference>
<sequence length="444" mass="49342">MAIAKQIKPSRPLRMRIGNTFSCWHFAFAISLFFITIISLYTVNPPTTTPSISSTVISISNVLRKVAVDAEDYLLSLLVTRRSRGFNHCDDEIDNWKLQTISRYRDRVSLVLTVDLKGCANFSSIQEAVDAVPEFSPSKTLIVIDSATYREKVLVYENKTNIIFQGRGYINTKVEWNDTANSTGGTVYSASVAIFAQNFTAYNISFMNTAPRASPGETGGQAVALRVGGDKAAFYGCGFYGAQDTLHDNNGRHYFKECFIQGSIDFIFGNGRSLYEDCIINSIADEVVVIAAAGGGGVGGSITAHGRNSIVEQTGFSFVNCKIDGSGRVWLGRAWGVYATVVFSKTYMSDVVSPDGWNDWRDPSRDQTVFFGEYECFGAGANYSSRASYGKQLREYEAAPYMDISYIDGEEWLDHRQYFLFASPDQDHDHDDHHHTSNMLTQTY</sequence>
<evidence type="ECO:0000313" key="1">
    <source>
        <dbReference type="EMBL" id="KAJ4705069.1"/>
    </source>
</evidence>
<protein>
    <submittedName>
        <fullName evidence="1">Pectinesterase</fullName>
    </submittedName>
</protein>
<accession>A0ACC1X1C5</accession>
<proteinExistence type="predicted"/>
<name>A0ACC1X1C5_MELAZ</name>
<comment type="caution">
    <text evidence="1">The sequence shown here is derived from an EMBL/GenBank/DDBJ whole genome shotgun (WGS) entry which is preliminary data.</text>
</comment>
<evidence type="ECO:0000313" key="2">
    <source>
        <dbReference type="Proteomes" id="UP001164539"/>
    </source>
</evidence>